<evidence type="ECO:0000313" key="11">
    <source>
        <dbReference type="Proteomes" id="UP000233417"/>
    </source>
</evidence>
<name>A0A2N2F3Q6_9BACT</name>
<dbReference type="GO" id="GO:0046872">
    <property type="term" value="F:metal ion binding"/>
    <property type="evidence" value="ECO:0007669"/>
    <property type="project" value="UniProtKB-KW"/>
</dbReference>
<keyword evidence="2" id="KW-0285">Flavoprotein</keyword>
<dbReference type="PANTHER" id="PTHR47354:SF8">
    <property type="entry name" value="1,2-PHENYLACETYL-COA EPOXIDASE, SUBUNIT E"/>
    <property type="match status" value="1"/>
</dbReference>
<dbReference type="GO" id="GO:0050660">
    <property type="term" value="F:flavin adenine dinucleotide binding"/>
    <property type="evidence" value="ECO:0007669"/>
    <property type="project" value="TreeGrafter"/>
</dbReference>
<dbReference type="InterPro" id="IPR050415">
    <property type="entry name" value="MRET"/>
</dbReference>
<dbReference type="GO" id="GO:0016491">
    <property type="term" value="F:oxidoreductase activity"/>
    <property type="evidence" value="ECO:0007669"/>
    <property type="project" value="UniProtKB-KW"/>
</dbReference>
<keyword evidence="4" id="KW-0479">Metal-binding</keyword>
<keyword evidence="5" id="KW-0274">FAD</keyword>
<evidence type="ECO:0000256" key="7">
    <source>
        <dbReference type="ARBA" id="ARBA00023004"/>
    </source>
</evidence>
<dbReference type="SUPFAM" id="SSF63380">
    <property type="entry name" value="Riboflavin synthase domain-like"/>
    <property type="match status" value="1"/>
</dbReference>
<proteinExistence type="predicted"/>
<evidence type="ECO:0000256" key="4">
    <source>
        <dbReference type="ARBA" id="ARBA00022723"/>
    </source>
</evidence>
<dbReference type="PRINTS" id="PR00371">
    <property type="entry name" value="FPNCR"/>
</dbReference>
<dbReference type="PANTHER" id="PTHR47354">
    <property type="entry name" value="NADH OXIDOREDUCTASE HCR"/>
    <property type="match status" value="1"/>
</dbReference>
<dbReference type="InterPro" id="IPR039261">
    <property type="entry name" value="FNR_nucleotide-bd"/>
</dbReference>
<evidence type="ECO:0000256" key="1">
    <source>
        <dbReference type="ARBA" id="ARBA00001974"/>
    </source>
</evidence>
<evidence type="ECO:0000256" key="5">
    <source>
        <dbReference type="ARBA" id="ARBA00022827"/>
    </source>
</evidence>
<evidence type="ECO:0000256" key="8">
    <source>
        <dbReference type="ARBA" id="ARBA00023014"/>
    </source>
</evidence>
<sequence>MELVFKEMKKEAQNAYSLIFEPNSEFKWNAGEYLEIKMPHSNEDDRGIERYFSISAAPSEGVVMITTRFFENEASSFKKALFELKTGDKLENVKKPENNDSFFNANNPNREYIFLTAGIGITPVRSVIKEYHLNKRDLKGILLYANRDDEYIFGEELERMTNDMPEFSIQKYHGKRINKEVLEKLLKEYDNPIFNISGTYDFNMQMKDILLNQLKIDSSNVKSSSFGKGYSQS</sequence>
<dbReference type="Proteomes" id="UP000233417">
    <property type="component" value="Unassembled WGS sequence"/>
</dbReference>
<protein>
    <recommendedName>
        <fullName evidence="9">Oxidoreductase FAD/NAD(P)-binding domain-containing protein</fullName>
    </recommendedName>
</protein>
<dbReference type="InterPro" id="IPR017938">
    <property type="entry name" value="Riboflavin_synthase-like_b-brl"/>
</dbReference>
<evidence type="ECO:0000256" key="6">
    <source>
        <dbReference type="ARBA" id="ARBA00023002"/>
    </source>
</evidence>
<accession>A0A2N2F3Q6</accession>
<dbReference type="GO" id="GO:0051537">
    <property type="term" value="F:2 iron, 2 sulfur cluster binding"/>
    <property type="evidence" value="ECO:0007669"/>
    <property type="project" value="UniProtKB-KW"/>
</dbReference>
<dbReference type="SUPFAM" id="SSF52343">
    <property type="entry name" value="Ferredoxin reductase-like, C-terminal NADP-linked domain"/>
    <property type="match status" value="1"/>
</dbReference>
<keyword evidence="6" id="KW-0560">Oxidoreductase</keyword>
<organism evidence="10 11">
    <name type="scientific">Candidatus Dojkabacteria bacterium HGW-Dojkabacteria-1</name>
    <dbReference type="NCBI Taxonomy" id="2013761"/>
    <lineage>
        <taxon>Bacteria</taxon>
        <taxon>Candidatus Dojkabacteria</taxon>
    </lineage>
</organism>
<comment type="caution">
    <text evidence="10">The sequence shown here is derived from an EMBL/GenBank/DDBJ whole genome shotgun (WGS) entry which is preliminary data.</text>
</comment>
<evidence type="ECO:0000259" key="9">
    <source>
        <dbReference type="Pfam" id="PF00175"/>
    </source>
</evidence>
<dbReference type="Gene3D" id="2.40.30.10">
    <property type="entry name" value="Translation factors"/>
    <property type="match status" value="1"/>
</dbReference>
<feature type="domain" description="Oxidoreductase FAD/NAD(P)-binding" evidence="9">
    <location>
        <begin position="114"/>
        <end position="172"/>
    </location>
</feature>
<keyword evidence="3" id="KW-0001">2Fe-2S</keyword>
<dbReference type="InterPro" id="IPR001433">
    <property type="entry name" value="OxRdtase_FAD/NAD-bd"/>
</dbReference>
<dbReference type="InterPro" id="IPR001709">
    <property type="entry name" value="Flavoprot_Pyr_Nucl_cyt_Rdtase"/>
</dbReference>
<dbReference type="Pfam" id="PF00175">
    <property type="entry name" value="NAD_binding_1"/>
    <property type="match status" value="1"/>
</dbReference>
<evidence type="ECO:0000313" key="10">
    <source>
        <dbReference type="EMBL" id="PKN02844.1"/>
    </source>
</evidence>
<gene>
    <name evidence="10" type="ORF">CVU76_02350</name>
</gene>
<evidence type="ECO:0000256" key="2">
    <source>
        <dbReference type="ARBA" id="ARBA00022630"/>
    </source>
</evidence>
<keyword evidence="8" id="KW-0411">Iron-sulfur</keyword>
<dbReference type="EMBL" id="PHAO01000001">
    <property type="protein sequence ID" value="PKN02844.1"/>
    <property type="molecule type" value="Genomic_DNA"/>
</dbReference>
<evidence type="ECO:0000256" key="3">
    <source>
        <dbReference type="ARBA" id="ARBA00022714"/>
    </source>
</evidence>
<dbReference type="AlphaFoldDB" id="A0A2N2F3Q6"/>
<keyword evidence="7" id="KW-0408">Iron</keyword>
<dbReference type="Gene3D" id="3.40.50.80">
    <property type="entry name" value="Nucleotide-binding domain of ferredoxin-NADP reductase (FNR) module"/>
    <property type="match status" value="1"/>
</dbReference>
<dbReference type="CDD" id="cd00322">
    <property type="entry name" value="FNR_like"/>
    <property type="match status" value="1"/>
</dbReference>
<reference evidence="10 11" key="1">
    <citation type="journal article" date="2017" name="ISME J.">
        <title>Potential for microbial H2 and metal transformations associated with novel bacteria and archaea in deep terrestrial subsurface sediments.</title>
        <authorList>
            <person name="Hernsdorf A.W."/>
            <person name="Amano Y."/>
            <person name="Miyakawa K."/>
            <person name="Ise K."/>
            <person name="Suzuki Y."/>
            <person name="Anantharaman K."/>
            <person name="Probst A."/>
            <person name="Burstein D."/>
            <person name="Thomas B.C."/>
            <person name="Banfield J.F."/>
        </authorList>
    </citation>
    <scope>NUCLEOTIDE SEQUENCE [LARGE SCALE GENOMIC DNA]</scope>
    <source>
        <strain evidence="10">HGW-Dojkabacteria-1</strain>
    </source>
</reference>
<comment type="cofactor">
    <cofactor evidence="1">
        <name>FAD</name>
        <dbReference type="ChEBI" id="CHEBI:57692"/>
    </cofactor>
</comment>